<dbReference type="PANTHER" id="PTHR40763">
    <property type="entry name" value="MEMBRANE PROTEIN-RELATED"/>
    <property type="match status" value="1"/>
</dbReference>
<feature type="domain" description="Cell wall-active antibiotics response LiaF-like C-terminal" evidence="3">
    <location>
        <begin position="85"/>
        <end position="156"/>
    </location>
</feature>
<proteinExistence type="predicted"/>
<evidence type="ECO:0000259" key="2">
    <source>
        <dbReference type="Pfam" id="PF08044"/>
    </source>
</evidence>
<organism evidence="4 5">
    <name type="scientific">Antricoccus suffuscus</name>
    <dbReference type="NCBI Taxonomy" id="1629062"/>
    <lineage>
        <taxon>Bacteria</taxon>
        <taxon>Bacillati</taxon>
        <taxon>Actinomycetota</taxon>
        <taxon>Actinomycetes</taxon>
        <taxon>Geodermatophilales</taxon>
        <taxon>Antricoccaceae</taxon>
        <taxon>Antricoccus</taxon>
    </lineage>
</organism>
<feature type="domain" description="DUF1707" evidence="2">
    <location>
        <begin position="17"/>
        <end position="67"/>
    </location>
</feature>
<dbReference type="Pfam" id="PF08044">
    <property type="entry name" value="DUF1707"/>
    <property type="match status" value="1"/>
</dbReference>
<dbReference type="EMBL" id="PVUE01000004">
    <property type="protein sequence ID" value="PRZ42852.1"/>
    <property type="molecule type" value="Genomic_DNA"/>
</dbReference>
<evidence type="ECO:0000313" key="5">
    <source>
        <dbReference type="Proteomes" id="UP000237752"/>
    </source>
</evidence>
<dbReference type="RefSeq" id="WP_106348379.1">
    <property type="nucleotide sequence ID" value="NZ_PVUE01000004.1"/>
</dbReference>
<protein>
    <submittedName>
        <fullName evidence="4">Cell wall-active antibiotic response 4TMS protein YvqF</fullName>
    </submittedName>
</protein>
<dbReference type="PANTHER" id="PTHR40763:SF4">
    <property type="entry name" value="DUF1707 DOMAIN-CONTAINING PROTEIN"/>
    <property type="match status" value="1"/>
</dbReference>
<sequence length="214" mass="23676">MDLEPRPENPAVPPSTVSDDARQQVTDRLQRAVGDGLLTLEEFMARLDVVYGAVTNDELRTATRDIPAAPNVGTSRTIKWLFNIFGDEQRAGAWRAADSITGISIFGDISLDLRGAYVDSGEVVIRTWLLFGDAELIVPEGIEVDLNGFTLFGDRKLDLAPVPRIPGTPRIRLLAFSLFGDAHVRNTKRNDSLRERFQRMLGREPESPTDKDGA</sequence>
<keyword evidence="5" id="KW-1185">Reference proteome</keyword>
<gene>
    <name evidence="4" type="ORF">CLV47_104200</name>
</gene>
<dbReference type="InterPro" id="IPR024425">
    <property type="entry name" value="LiaF-like_C"/>
</dbReference>
<evidence type="ECO:0000256" key="1">
    <source>
        <dbReference type="SAM" id="MobiDB-lite"/>
    </source>
</evidence>
<dbReference type="AlphaFoldDB" id="A0A2T1A2L9"/>
<dbReference type="InterPro" id="IPR012551">
    <property type="entry name" value="DUF1707_SHOCT-like"/>
</dbReference>
<accession>A0A2T1A2L9</accession>
<name>A0A2T1A2L9_9ACTN</name>
<dbReference type="OrthoDB" id="4772576at2"/>
<evidence type="ECO:0000259" key="3">
    <source>
        <dbReference type="Pfam" id="PF09922"/>
    </source>
</evidence>
<dbReference type="Pfam" id="PF09922">
    <property type="entry name" value="LiaF-like_C"/>
    <property type="match status" value="1"/>
</dbReference>
<reference evidence="4 5" key="1">
    <citation type="submission" date="2018-03" db="EMBL/GenBank/DDBJ databases">
        <title>Genomic Encyclopedia of Archaeal and Bacterial Type Strains, Phase II (KMG-II): from individual species to whole genera.</title>
        <authorList>
            <person name="Goeker M."/>
        </authorList>
    </citation>
    <scope>NUCLEOTIDE SEQUENCE [LARGE SCALE GENOMIC DNA]</scope>
    <source>
        <strain evidence="4 5">DSM 100065</strain>
    </source>
</reference>
<feature type="region of interest" description="Disordered" evidence="1">
    <location>
        <begin position="1"/>
        <end position="23"/>
    </location>
</feature>
<evidence type="ECO:0000313" key="4">
    <source>
        <dbReference type="EMBL" id="PRZ42852.1"/>
    </source>
</evidence>
<comment type="caution">
    <text evidence="4">The sequence shown here is derived from an EMBL/GenBank/DDBJ whole genome shotgun (WGS) entry which is preliminary data.</text>
</comment>
<dbReference type="Proteomes" id="UP000237752">
    <property type="component" value="Unassembled WGS sequence"/>
</dbReference>